<dbReference type="WBParaSite" id="Gr19_v10_g13955.t1">
    <property type="protein sequence ID" value="Gr19_v10_g13955.t1"/>
    <property type="gene ID" value="Gr19_v10_g13955"/>
</dbReference>
<evidence type="ECO:0000313" key="2">
    <source>
        <dbReference type="Proteomes" id="UP000887572"/>
    </source>
</evidence>
<sequence length="193" mass="22071">MGSSSSSPLSALSLSSAKWTPVPPCSCGCQEYRAVQMEVRAHPMMISAEIIDSVSLGRSEPMHHAVLVYFVCGNCGKTHRRTYEISIQGTFRGWGYYRFYYKICCANTNLNVSYEKIEDVFRGMWTKYNLFHANCQHGHATSIIGMFRNCIVFFCFSFFFIDFITFLRLFLCLFRLRSFLLSLSQRSQLGSSG</sequence>
<keyword evidence="1" id="KW-1133">Transmembrane helix</keyword>
<organism evidence="2 3">
    <name type="scientific">Globodera rostochiensis</name>
    <name type="common">Golden nematode worm</name>
    <name type="synonym">Heterodera rostochiensis</name>
    <dbReference type="NCBI Taxonomy" id="31243"/>
    <lineage>
        <taxon>Eukaryota</taxon>
        <taxon>Metazoa</taxon>
        <taxon>Ecdysozoa</taxon>
        <taxon>Nematoda</taxon>
        <taxon>Chromadorea</taxon>
        <taxon>Rhabditida</taxon>
        <taxon>Tylenchina</taxon>
        <taxon>Tylenchomorpha</taxon>
        <taxon>Tylenchoidea</taxon>
        <taxon>Heteroderidae</taxon>
        <taxon>Heteroderinae</taxon>
        <taxon>Globodera</taxon>
    </lineage>
</organism>
<name>A0A914H423_GLORO</name>
<protein>
    <submittedName>
        <fullName evidence="3">Uncharacterized protein</fullName>
    </submittedName>
</protein>
<proteinExistence type="predicted"/>
<evidence type="ECO:0000256" key="1">
    <source>
        <dbReference type="SAM" id="Phobius"/>
    </source>
</evidence>
<keyword evidence="1" id="KW-0472">Membrane</keyword>
<dbReference type="Proteomes" id="UP000887572">
    <property type="component" value="Unplaced"/>
</dbReference>
<keyword evidence="1" id="KW-0812">Transmembrane</keyword>
<feature type="transmembrane region" description="Helical" evidence="1">
    <location>
        <begin position="151"/>
        <end position="176"/>
    </location>
</feature>
<reference evidence="3" key="1">
    <citation type="submission" date="2022-11" db="UniProtKB">
        <authorList>
            <consortium name="WormBaseParasite"/>
        </authorList>
    </citation>
    <scope>IDENTIFICATION</scope>
</reference>
<evidence type="ECO:0000313" key="3">
    <source>
        <dbReference type="WBParaSite" id="Gr19_v10_g13955.t1"/>
    </source>
</evidence>
<dbReference type="AlphaFoldDB" id="A0A914H423"/>
<accession>A0A914H423</accession>
<keyword evidence="2" id="KW-1185">Reference proteome</keyword>